<keyword evidence="7" id="KW-1185">Reference proteome</keyword>
<evidence type="ECO:0000259" key="5">
    <source>
        <dbReference type="PROSITE" id="PS50931"/>
    </source>
</evidence>
<proteinExistence type="inferred from homology"/>
<dbReference type="InterPro" id="IPR036388">
    <property type="entry name" value="WH-like_DNA-bd_sf"/>
</dbReference>
<dbReference type="SUPFAM" id="SSF53850">
    <property type="entry name" value="Periplasmic binding protein-like II"/>
    <property type="match status" value="1"/>
</dbReference>
<dbReference type="InterPro" id="IPR000847">
    <property type="entry name" value="LysR_HTH_N"/>
</dbReference>
<evidence type="ECO:0000256" key="1">
    <source>
        <dbReference type="ARBA" id="ARBA00009437"/>
    </source>
</evidence>
<evidence type="ECO:0000313" key="7">
    <source>
        <dbReference type="Proteomes" id="UP001156613"/>
    </source>
</evidence>
<dbReference type="RefSeq" id="WP_253783227.1">
    <property type="nucleotide sequence ID" value="NZ_BEWO01000005.1"/>
</dbReference>
<dbReference type="Pfam" id="PF03466">
    <property type="entry name" value="LysR_substrate"/>
    <property type="match status" value="1"/>
</dbReference>
<keyword evidence="3" id="KW-0238">DNA-binding</keyword>
<dbReference type="InterPro" id="IPR050950">
    <property type="entry name" value="HTH-type_LysR_regulators"/>
</dbReference>
<name>A0ABQ5WFV9_GLUJA</name>
<dbReference type="InterPro" id="IPR005119">
    <property type="entry name" value="LysR_subst-bd"/>
</dbReference>
<organism evidence="6 7">
    <name type="scientific">Gluconobacter japonicus</name>
    <dbReference type="NCBI Taxonomy" id="376620"/>
    <lineage>
        <taxon>Bacteria</taxon>
        <taxon>Pseudomonadati</taxon>
        <taxon>Pseudomonadota</taxon>
        <taxon>Alphaproteobacteria</taxon>
        <taxon>Acetobacterales</taxon>
        <taxon>Acetobacteraceae</taxon>
        <taxon>Gluconobacter</taxon>
    </lineage>
</organism>
<evidence type="ECO:0000256" key="4">
    <source>
        <dbReference type="ARBA" id="ARBA00023163"/>
    </source>
</evidence>
<dbReference type="PANTHER" id="PTHR30419">
    <property type="entry name" value="HTH-TYPE TRANSCRIPTIONAL REGULATOR YBHD"/>
    <property type="match status" value="1"/>
</dbReference>
<dbReference type="Gene3D" id="3.40.190.290">
    <property type="match status" value="1"/>
</dbReference>
<gene>
    <name evidence="6" type="ORF">GCM10010937_08040</name>
</gene>
<dbReference type="PROSITE" id="PS50931">
    <property type="entry name" value="HTH_LYSR"/>
    <property type="match status" value="1"/>
</dbReference>
<protein>
    <submittedName>
        <fullName evidence="6">Transcriptional regulator</fullName>
    </submittedName>
</protein>
<dbReference type="EMBL" id="BSNT01000018">
    <property type="protein sequence ID" value="GLQ59001.1"/>
    <property type="molecule type" value="Genomic_DNA"/>
</dbReference>
<feature type="domain" description="HTH lysR-type" evidence="5">
    <location>
        <begin position="38"/>
        <end position="95"/>
    </location>
</feature>
<evidence type="ECO:0000256" key="3">
    <source>
        <dbReference type="ARBA" id="ARBA00023125"/>
    </source>
</evidence>
<dbReference type="Proteomes" id="UP001156613">
    <property type="component" value="Unassembled WGS sequence"/>
</dbReference>
<dbReference type="Pfam" id="PF00126">
    <property type="entry name" value="HTH_1"/>
    <property type="match status" value="1"/>
</dbReference>
<dbReference type="PANTHER" id="PTHR30419:SF2">
    <property type="entry name" value="LYSR FAMILY TRANSCRIPTIONAL REGULATOR"/>
    <property type="match status" value="1"/>
</dbReference>
<evidence type="ECO:0000256" key="2">
    <source>
        <dbReference type="ARBA" id="ARBA00023015"/>
    </source>
</evidence>
<dbReference type="InterPro" id="IPR036390">
    <property type="entry name" value="WH_DNA-bd_sf"/>
</dbReference>
<accession>A0ABQ5WFV9</accession>
<keyword evidence="4" id="KW-0804">Transcription</keyword>
<comment type="caution">
    <text evidence="6">The sequence shown here is derived from an EMBL/GenBank/DDBJ whole genome shotgun (WGS) entry which is preliminary data.</text>
</comment>
<sequence>MKAALPPFRRLSAKAVQNLEKILNIPIVYLLGESFTMLHSRLLVYLDTVARCGSIRKAGEHLNVASTAINRQILALEQDLGAPIFQRLPRKLVLTASGEILLAHVRETLKNMNHTRQILEDLKGLKRGEFSIATMVGPVSTFLPLALTDFHNTHQNVRTHVSTYGTHDLVEVVKNGQADIGIGFDIPSENGLVVQASRSVPLGVVMSAQHPLAHQESISLEDCNAWPLVVADESMAIRPHLEDLYTAKGLTFTPSLETNSIELMRQMALVPGNITFLTPLDIIQEQSEGKLKFLTLRENGIHPQTVSIVARSKVSNPFTSLFIERVEYFLQEYSSAHFV</sequence>
<dbReference type="Gene3D" id="1.10.10.10">
    <property type="entry name" value="Winged helix-like DNA-binding domain superfamily/Winged helix DNA-binding domain"/>
    <property type="match status" value="1"/>
</dbReference>
<reference evidence="7" key="1">
    <citation type="journal article" date="2019" name="Int. J. Syst. Evol. Microbiol.">
        <title>The Global Catalogue of Microorganisms (GCM) 10K type strain sequencing project: providing services to taxonomists for standard genome sequencing and annotation.</title>
        <authorList>
            <consortium name="The Broad Institute Genomics Platform"/>
            <consortium name="The Broad Institute Genome Sequencing Center for Infectious Disease"/>
            <person name="Wu L."/>
            <person name="Ma J."/>
        </authorList>
    </citation>
    <scope>NUCLEOTIDE SEQUENCE [LARGE SCALE GENOMIC DNA]</scope>
    <source>
        <strain evidence="7">NBRC 3271</strain>
    </source>
</reference>
<dbReference type="SUPFAM" id="SSF46785">
    <property type="entry name" value="Winged helix' DNA-binding domain"/>
    <property type="match status" value="1"/>
</dbReference>
<evidence type="ECO:0000313" key="6">
    <source>
        <dbReference type="EMBL" id="GLQ59001.1"/>
    </source>
</evidence>
<keyword evidence="2" id="KW-0805">Transcription regulation</keyword>
<comment type="similarity">
    <text evidence="1">Belongs to the LysR transcriptional regulatory family.</text>
</comment>